<dbReference type="Gene3D" id="3.30.1460.30">
    <property type="entry name" value="YgaC/TfoX-N like chaperone"/>
    <property type="match status" value="1"/>
</dbReference>
<dbReference type="Proteomes" id="UP000326344">
    <property type="component" value="Unassembled WGS sequence"/>
</dbReference>
<dbReference type="RefSeq" id="WP_150877779.1">
    <property type="nucleotide sequence ID" value="NZ_VTWS01000004.1"/>
</dbReference>
<dbReference type="SUPFAM" id="SSF159894">
    <property type="entry name" value="YgaC/TfoX-N like"/>
    <property type="match status" value="1"/>
</dbReference>
<evidence type="ECO:0000313" key="2">
    <source>
        <dbReference type="EMBL" id="KAA9352770.1"/>
    </source>
</evidence>
<evidence type="ECO:0000259" key="1">
    <source>
        <dbReference type="Pfam" id="PF04993"/>
    </source>
</evidence>
<feature type="domain" description="TfoX N-terminal" evidence="1">
    <location>
        <begin position="21"/>
        <end position="108"/>
    </location>
</feature>
<evidence type="ECO:0000313" key="3">
    <source>
        <dbReference type="Proteomes" id="UP000326344"/>
    </source>
</evidence>
<organism evidence="2 3">
    <name type="scientific">Larkinella humicola</name>
    <dbReference type="NCBI Taxonomy" id="2607654"/>
    <lineage>
        <taxon>Bacteria</taxon>
        <taxon>Pseudomonadati</taxon>
        <taxon>Bacteroidota</taxon>
        <taxon>Cytophagia</taxon>
        <taxon>Cytophagales</taxon>
        <taxon>Spirosomataceae</taxon>
        <taxon>Larkinella</taxon>
    </lineage>
</organism>
<sequence length="127" mass="14836">MPYTEETAHRIRQILVDKGVDFTEKKMFSGLCFLVDDKLFCATHFDRKRDEDLLLCRIGMEAYETALEENDCIPMDFSGKTMKGYVYVTENGFKSPKELERWLQRCLDYNPLAQKSKANGRISEKPH</sequence>
<name>A0A5N1JCT8_9BACT</name>
<proteinExistence type="predicted"/>
<dbReference type="AlphaFoldDB" id="A0A5N1JCT8"/>
<gene>
    <name evidence="2" type="ORF">F0P93_16415</name>
</gene>
<comment type="caution">
    <text evidence="2">The sequence shown here is derived from an EMBL/GenBank/DDBJ whole genome shotgun (WGS) entry which is preliminary data.</text>
</comment>
<dbReference type="EMBL" id="VTWS01000004">
    <property type="protein sequence ID" value="KAA9352770.1"/>
    <property type="molecule type" value="Genomic_DNA"/>
</dbReference>
<dbReference type="InterPro" id="IPR007076">
    <property type="entry name" value="TfoX_N"/>
</dbReference>
<reference evidence="2 3" key="1">
    <citation type="submission" date="2019-09" db="EMBL/GenBank/DDBJ databases">
        <title>Genome Sequence of Larkinella sp MA1.</title>
        <authorList>
            <person name="Srinivasan S."/>
        </authorList>
    </citation>
    <scope>NUCLEOTIDE SEQUENCE [LARGE SCALE GENOMIC DNA]</scope>
    <source>
        <strain evidence="2 3">MA1</strain>
    </source>
</reference>
<accession>A0A5N1JCT8</accession>
<protein>
    <submittedName>
        <fullName evidence="2">TfoX/Sxy family protein</fullName>
    </submittedName>
</protein>
<keyword evidence="3" id="KW-1185">Reference proteome</keyword>
<dbReference type="Pfam" id="PF04993">
    <property type="entry name" value="TfoX_N"/>
    <property type="match status" value="1"/>
</dbReference>